<dbReference type="RefSeq" id="WP_048138347.1">
    <property type="nucleotide sequence ID" value="NZ_CP009516.1"/>
</dbReference>
<evidence type="ECO:0000313" key="3">
    <source>
        <dbReference type="Proteomes" id="UP000033101"/>
    </source>
</evidence>
<dbReference type="HOGENOM" id="CLU_1943861_0_0_2"/>
<evidence type="ECO:0000313" key="2">
    <source>
        <dbReference type="EMBL" id="AKB77759.1"/>
    </source>
</evidence>
<dbReference type="InterPro" id="IPR022441">
    <property type="entry name" value="Para_beta_helix_rpt-2"/>
</dbReference>
<protein>
    <submittedName>
        <fullName evidence="2">Cell surface protein</fullName>
    </submittedName>
</protein>
<keyword evidence="3" id="KW-1185">Reference proteome</keyword>
<dbReference type="InterPro" id="IPR007742">
    <property type="entry name" value="NosD_dom"/>
</dbReference>
<name>A0A0E3S8H0_9EURY</name>
<evidence type="ECO:0000259" key="1">
    <source>
        <dbReference type="Pfam" id="PF05048"/>
    </source>
</evidence>
<dbReference type="STRING" id="1434110.MSHOH_1276"/>
<feature type="domain" description="Periplasmic copper-binding protein NosD beta helix" evidence="1">
    <location>
        <begin position="2"/>
        <end position="88"/>
    </location>
</feature>
<dbReference type="Pfam" id="PF05048">
    <property type="entry name" value="NosD"/>
    <property type="match status" value="1"/>
</dbReference>
<dbReference type="PATRIC" id="fig|1434110.4.peg.1585"/>
<dbReference type="Proteomes" id="UP000033101">
    <property type="component" value="Chromosome"/>
</dbReference>
<gene>
    <name evidence="2" type="ORF">MSHOH_1276</name>
</gene>
<proteinExistence type="predicted"/>
<dbReference type="NCBIfam" id="TIGR03804">
    <property type="entry name" value="para_beta_helix"/>
    <property type="match status" value="1"/>
</dbReference>
<sequence length="129" mass="14360">MTNTLTGNNLSNNTEGLRLTDSSLNTIFENEFDNSININESLNENFNQNSSGEAGLSNNWNRATEVCYLYNGGIYKSRFGNFYSDYEGSDSEGRGIGDLPYGSDSSPLIARLASYLFIYRKLPFPEVHG</sequence>
<accession>A0A0E3S8H0</accession>
<dbReference type="EMBL" id="CP009516">
    <property type="protein sequence ID" value="AKB77759.1"/>
    <property type="molecule type" value="Genomic_DNA"/>
</dbReference>
<organism evidence="2 3">
    <name type="scientific">Methanosarcina horonobensis HB-1 = JCM 15518</name>
    <dbReference type="NCBI Taxonomy" id="1434110"/>
    <lineage>
        <taxon>Archaea</taxon>
        <taxon>Methanobacteriati</taxon>
        <taxon>Methanobacteriota</taxon>
        <taxon>Stenosarchaea group</taxon>
        <taxon>Methanomicrobia</taxon>
        <taxon>Methanosarcinales</taxon>
        <taxon>Methanosarcinaceae</taxon>
        <taxon>Methanosarcina</taxon>
    </lineage>
</organism>
<dbReference type="GeneID" id="24830449"/>
<reference evidence="2 3" key="1">
    <citation type="submission" date="2014-07" db="EMBL/GenBank/DDBJ databases">
        <title>Methanogenic archaea and the global carbon cycle.</title>
        <authorList>
            <person name="Henriksen J.R."/>
            <person name="Luke J."/>
            <person name="Reinhart S."/>
            <person name="Benedict M.N."/>
            <person name="Youngblut N.D."/>
            <person name="Metcalf M.E."/>
            <person name="Whitaker R.J."/>
            <person name="Metcalf W.W."/>
        </authorList>
    </citation>
    <scope>NUCLEOTIDE SEQUENCE [LARGE SCALE GENOMIC DNA]</scope>
    <source>
        <strain evidence="2 3">HB-1</strain>
    </source>
</reference>
<dbReference type="KEGG" id="mhor:MSHOH_1276"/>
<dbReference type="AlphaFoldDB" id="A0A0E3S8H0"/>